<keyword evidence="1" id="KW-1133">Transmembrane helix</keyword>
<feature type="transmembrane region" description="Helical" evidence="1">
    <location>
        <begin position="12"/>
        <end position="34"/>
    </location>
</feature>
<name>A0A0V0Y4I1_TRIPS</name>
<comment type="caution">
    <text evidence="2">The sequence shown here is derived from an EMBL/GenBank/DDBJ whole genome shotgun (WGS) entry which is preliminary data.</text>
</comment>
<keyword evidence="1" id="KW-0812">Transmembrane</keyword>
<gene>
    <name evidence="2" type="ORF">T4E_9064</name>
</gene>
<protein>
    <submittedName>
        <fullName evidence="2">Uncharacterized protein</fullName>
    </submittedName>
</protein>
<accession>A0A0V0Y4I1</accession>
<evidence type="ECO:0000313" key="3">
    <source>
        <dbReference type="Proteomes" id="UP000054815"/>
    </source>
</evidence>
<evidence type="ECO:0000313" key="2">
    <source>
        <dbReference type="EMBL" id="KRX94553.1"/>
    </source>
</evidence>
<evidence type="ECO:0000256" key="1">
    <source>
        <dbReference type="SAM" id="Phobius"/>
    </source>
</evidence>
<organism evidence="2 3">
    <name type="scientific">Trichinella pseudospiralis</name>
    <name type="common">Parasitic roundworm</name>
    <dbReference type="NCBI Taxonomy" id="6337"/>
    <lineage>
        <taxon>Eukaryota</taxon>
        <taxon>Metazoa</taxon>
        <taxon>Ecdysozoa</taxon>
        <taxon>Nematoda</taxon>
        <taxon>Enoplea</taxon>
        <taxon>Dorylaimia</taxon>
        <taxon>Trichinellida</taxon>
        <taxon>Trichinellidae</taxon>
        <taxon>Trichinella</taxon>
    </lineage>
</organism>
<reference evidence="2 3" key="1">
    <citation type="submission" date="2015-01" db="EMBL/GenBank/DDBJ databases">
        <title>Evolution of Trichinella species and genotypes.</title>
        <authorList>
            <person name="Korhonen P.K."/>
            <person name="Edoardo P."/>
            <person name="Giuseppe L.R."/>
            <person name="Gasser R.B."/>
        </authorList>
    </citation>
    <scope>NUCLEOTIDE SEQUENCE [LARGE SCALE GENOMIC DNA]</scope>
    <source>
        <strain evidence="2">ISS141</strain>
    </source>
</reference>
<proteinExistence type="predicted"/>
<dbReference type="EMBL" id="JYDU01000070">
    <property type="protein sequence ID" value="KRX94553.1"/>
    <property type="molecule type" value="Genomic_DNA"/>
</dbReference>
<dbReference type="Proteomes" id="UP000054815">
    <property type="component" value="Unassembled WGS sequence"/>
</dbReference>
<keyword evidence="1" id="KW-0472">Membrane</keyword>
<sequence length="198" mass="21726">MSMDGISHLGNASNTILLSGFTCISFVIFFIIILSKNLKVTTVQEGRQTVQKVGSGFSNKLNKIFELSILCNNSVSTFTPRIISDSAEEVAEPQTDALDIINVVGGGTLLVDRAVLIVLLFKSLIDVILMHCILLGCLLSLYSMSSSKLERGQKPNADGEHSRLKLDMQTNRWPRQANRYNGGLSGKASKWYMRTPAT</sequence>
<dbReference type="AlphaFoldDB" id="A0A0V0Y4I1"/>